<evidence type="ECO:0000256" key="12">
    <source>
        <dbReference type="SAM" id="Phobius"/>
    </source>
</evidence>
<dbReference type="SUPFAM" id="SSF55874">
    <property type="entry name" value="ATPase domain of HSP90 chaperone/DNA topoisomerase II/histidine kinase"/>
    <property type="match status" value="1"/>
</dbReference>
<sequence>MKRLVAGTKRSIRLVVAGGIRQNEVFRPSFFPVQLNDFPRPSCRPRAFPRKLMLRFIQSLFSSMSLERKCLLFFGSALVVLMCGAFCMVFLLADRWVSSTTQQQARDAAATEMMLIHAAATYTEHLPENKLDITRQKIADLRSQLLSQDIEFDILGLDDPQPFENLPAPIQPTDPSELRLLQELEPQFRARLERLLSGDPIDLSKAVDLADDAAMSRIGPANRPVFQELGPTNGRYVYYEPVFMTYDCVPCHVPSGEIISLSKDEDPAKLASQLPYRVKRVSMPDDKIVKDMTGIRAIVVSIAMFIVAVTLFVLHAIVRYLVLQPLLHLRDVSDAITHGDTNQRANISTDDEFRELADAFNRMLRHLTETQTQLQSVNRELDARVDQFAQLNLQLYEANRLKTDFLANMSHELRTPLNSIIGFSEVLQGIDSLSEKQRRYASNIQKSGRLLLEMINDILDLAKVEAGKMEVRRSEFQLSRLVGAQCDMIQSLSEDKNISLSVEVPDDLPVAYQDPNKLGQILNNLLSNAIKFTPEGGMITVRVVDLHDDRFRLSVTDTGVGVAEEDQPIIFQKFRQSKKVLDGDGLTREFAGTGLGLSIVKELAVLLGGEIDFQSELGRGSTFWVILPYRLSDHAMEENEVPISKLTAVPHPA</sequence>
<dbReference type="PATRIC" id="fig|595434.4.peg.17"/>
<dbReference type="InterPro" id="IPR003660">
    <property type="entry name" value="HAMP_dom"/>
</dbReference>
<dbReference type="STRING" id="595434.RISK_000017"/>
<proteinExistence type="predicted"/>
<gene>
    <name evidence="15" type="ORF">RISK_000017</name>
</gene>
<evidence type="ECO:0000256" key="6">
    <source>
        <dbReference type="ARBA" id="ARBA00022679"/>
    </source>
</evidence>
<evidence type="ECO:0000256" key="9">
    <source>
        <dbReference type="ARBA" id="ARBA00022840"/>
    </source>
</evidence>
<keyword evidence="5" id="KW-0597">Phosphoprotein</keyword>
<dbReference type="FunFam" id="3.30.565.10:FF:000023">
    <property type="entry name" value="PAS domain-containing sensor histidine kinase"/>
    <property type="match status" value="1"/>
</dbReference>
<reference evidence="15" key="1">
    <citation type="submission" date="2015-05" db="EMBL/GenBank/DDBJ databases">
        <title>Permanent draft genome of Rhodopirellula islandicus K833.</title>
        <authorList>
            <person name="Kizina J."/>
            <person name="Richter M."/>
            <person name="Glockner F.O."/>
            <person name="Harder J."/>
        </authorList>
    </citation>
    <scope>NUCLEOTIDE SEQUENCE [LARGE SCALE GENOMIC DNA]</scope>
    <source>
        <strain evidence="15">K833</strain>
    </source>
</reference>
<dbReference type="GO" id="GO:0005524">
    <property type="term" value="F:ATP binding"/>
    <property type="evidence" value="ECO:0007669"/>
    <property type="project" value="UniProtKB-KW"/>
</dbReference>
<dbReference type="Gene3D" id="3.30.565.10">
    <property type="entry name" value="Histidine kinase-like ATPase, C-terminal domain"/>
    <property type="match status" value="1"/>
</dbReference>
<keyword evidence="12" id="KW-0812">Transmembrane</keyword>
<evidence type="ECO:0000256" key="11">
    <source>
        <dbReference type="ARBA" id="ARBA00023136"/>
    </source>
</evidence>
<evidence type="ECO:0000256" key="8">
    <source>
        <dbReference type="ARBA" id="ARBA00022777"/>
    </source>
</evidence>
<dbReference type="PROSITE" id="PS50885">
    <property type="entry name" value="HAMP"/>
    <property type="match status" value="1"/>
</dbReference>
<feature type="transmembrane region" description="Helical" evidence="12">
    <location>
        <begin position="297"/>
        <end position="322"/>
    </location>
</feature>
<comment type="catalytic activity">
    <reaction evidence="1">
        <text>ATP + protein L-histidine = ADP + protein N-phospho-L-histidine.</text>
        <dbReference type="EC" id="2.7.13.3"/>
    </reaction>
</comment>
<keyword evidence="6" id="KW-0808">Transferase</keyword>
<keyword evidence="7" id="KW-0547">Nucleotide-binding</keyword>
<dbReference type="AlphaFoldDB" id="A0A0J1BN01"/>
<dbReference type="InterPro" id="IPR050736">
    <property type="entry name" value="Sensor_HK_Regulatory"/>
</dbReference>
<keyword evidence="11 12" id="KW-0472">Membrane</keyword>
<evidence type="ECO:0000256" key="4">
    <source>
        <dbReference type="ARBA" id="ARBA00022475"/>
    </source>
</evidence>
<keyword evidence="10" id="KW-0902">Two-component regulatory system</keyword>
<keyword evidence="9" id="KW-0067">ATP-binding</keyword>
<dbReference type="InterPro" id="IPR036890">
    <property type="entry name" value="HATPase_C_sf"/>
</dbReference>
<name>A0A0J1BN01_RHOIS</name>
<dbReference type="GO" id="GO:0005886">
    <property type="term" value="C:plasma membrane"/>
    <property type="evidence" value="ECO:0007669"/>
    <property type="project" value="UniProtKB-SubCell"/>
</dbReference>
<dbReference type="PROSITE" id="PS50109">
    <property type="entry name" value="HIS_KIN"/>
    <property type="match status" value="1"/>
</dbReference>
<evidence type="ECO:0000256" key="5">
    <source>
        <dbReference type="ARBA" id="ARBA00022553"/>
    </source>
</evidence>
<comment type="caution">
    <text evidence="15">The sequence shown here is derived from an EMBL/GenBank/DDBJ whole genome shotgun (WGS) entry which is preliminary data.</text>
</comment>
<protein>
    <recommendedName>
        <fullName evidence="3">histidine kinase</fullName>
        <ecNumber evidence="3">2.7.13.3</ecNumber>
    </recommendedName>
</protein>
<comment type="subcellular location">
    <subcellularLocation>
        <location evidence="2">Cell membrane</location>
    </subcellularLocation>
</comment>
<evidence type="ECO:0000313" key="15">
    <source>
        <dbReference type="EMBL" id="KLU07838.1"/>
    </source>
</evidence>
<dbReference type="PANTHER" id="PTHR43711:SF31">
    <property type="entry name" value="HISTIDINE KINASE"/>
    <property type="match status" value="1"/>
</dbReference>
<evidence type="ECO:0000259" key="13">
    <source>
        <dbReference type="PROSITE" id="PS50109"/>
    </source>
</evidence>
<evidence type="ECO:0000256" key="2">
    <source>
        <dbReference type="ARBA" id="ARBA00004236"/>
    </source>
</evidence>
<feature type="domain" description="Histidine kinase" evidence="13">
    <location>
        <begin position="408"/>
        <end position="631"/>
    </location>
</feature>
<feature type="domain" description="HAMP" evidence="14">
    <location>
        <begin position="320"/>
        <end position="372"/>
    </location>
</feature>
<keyword evidence="12" id="KW-1133">Transmembrane helix</keyword>
<dbReference type="CDD" id="cd06225">
    <property type="entry name" value="HAMP"/>
    <property type="match status" value="1"/>
</dbReference>
<dbReference type="Pfam" id="PF00512">
    <property type="entry name" value="HisKA"/>
    <property type="match status" value="1"/>
</dbReference>
<dbReference type="Pfam" id="PF00672">
    <property type="entry name" value="HAMP"/>
    <property type="match status" value="1"/>
</dbReference>
<dbReference type="Gene3D" id="6.10.340.10">
    <property type="match status" value="1"/>
</dbReference>
<dbReference type="SUPFAM" id="SSF158472">
    <property type="entry name" value="HAMP domain-like"/>
    <property type="match status" value="1"/>
</dbReference>
<dbReference type="PANTHER" id="PTHR43711">
    <property type="entry name" value="TWO-COMPONENT HISTIDINE KINASE"/>
    <property type="match status" value="1"/>
</dbReference>
<dbReference type="PRINTS" id="PR00344">
    <property type="entry name" value="BCTRLSENSOR"/>
</dbReference>
<evidence type="ECO:0000259" key="14">
    <source>
        <dbReference type="PROSITE" id="PS50885"/>
    </source>
</evidence>
<accession>A0A0J1BN01</accession>
<feature type="transmembrane region" description="Helical" evidence="12">
    <location>
        <begin position="70"/>
        <end position="93"/>
    </location>
</feature>
<dbReference type="Proteomes" id="UP000036367">
    <property type="component" value="Unassembled WGS sequence"/>
</dbReference>
<dbReference type="EC" id="2.7.13.3" evidence="3"/>
<dbReference type="SMART" id="SM00388">
    <property type="entry name" value="HisKA"/>
    <property type="match status" value="1"/>
</dbReference>
<dbReference type="SUPFAM" id="SSF47384">
    <property type="entry name" value="Homodimeric domain of signal transducing histidine kinase"/>
    <property type="match status" value="1"/>
</dbReference>
<dbReference type="InterPro" id="IPR004358">
    <property type="entry name" value="Sig_transdc_His_kin-like_C"/>
</dbReference>
<dbReference type="Pfam" id="PF02518">
    <property type="entry name" value="HATPase_c"/>
    <property type="match status" value="1"/>
</dbReference>
<dbReference type="EMBL" id="LECT01000001">
    <property type="protein sequence ID" value="KLU07838.1"/>
    <property type="molecule type" value="Genomic_DNA"/>
</dbReference>
<evidence type="ECO:0000256" key="10">
    <source>
        <dbReference type="ARBA" id="ARBA00023012"/>
    </source>
</evidence>
<dbReference type="InterPro" id="IPR005467">
    <property type="entry name" value="His_kinase_dom"/>
</dbReference>
<evidence type="ECO:0000256" key="1">
    <source>
        <dbReference type="ARBA" id="ARBA00000085"/>
    </source>
</evidence>
<dbReference type="CDD" id="cd00082">
    <property type="entry name" value="HisKA"/>
    <property type="match status" value="1"/>
</dbReference>
<dbReference type="InterPro" id="IPR003661">
    <property type="entry name" value="HisK_dim/P_dom"/>
</dbReference>
<evidence type="ECO:0000256" key="3">
    <source>
        <dbReference type="ARBA" id="ARBA00012438"/>
    </source>
</evidence>
<dbReference type="InterPro" id="IPR036097">
    <property type="entry name" value="HisK_dim/P_sf"/>
</dbReference>
<dbReference type="GO" id="GO:0000155">
    <property type="term" value="F:phosphorelay sensor kinase activity"/>
    <property type="evidence" value="ECO:0007669"/>
    <property type="project" value="InterPro"/>
</dbReference>
<dbReference type="SMART" id="SM00387">
    <property type="entry name" value="HATPase_c"/>
    <property type="match status" value="1"/>
</dbReference>
<organism evidence="15 16">
    <name type="scientific">Rhodopirellula islandica</name>
    <dbReference type="NCBI Taxonomy" id="595434"/>
    <lineage>
        <taxon>Bacteria</taxon>
        <taxon>Pseudomonadati</taxon>
        <taxon>Planctomycetota</taxon>
        <taxon>Planctomycetia</taxon>
        <taxon>Pirellulales</taxon>
        <taxon>Pirellulaceae</taxon>
        <taxon>Rhodopirellula</taxon>
    </lineage>
</organism>
<keyword evidence="16" id="KW-1185">Reference proteome</keyword>
<keyword evidence="8 15" id="KW-0418">Kinase</keyword>
<dbReference type="Gene3D" id="1.10.287.130">
    <property type="match status" value="1"/>
</dbReference>
<keyword evidence="4" id="KW-1003">Cell membrane</keyword>
<dbReference type="SMART" id="SM00304">
    <property type="entry name" value="HAMP"/>
    <property type="match status" value="1"/>
</dbReference>
<dbReference type="CDD" id="cd16922">
    <property type="entry name" value="HATPase_EvgS-ArcB-TorS-like"/>
    <property type="match status" value="1"/>
</dbReference>
<evidence type="ECO:0000256" key="7">
    <source>
        <dbReference type="ARBA" id="ARBA00022741"/>
    </source>
</evidence>
<evidence type="ECO:0000313" key="16">
    <source>
        <dbReference type="Proteomes" id="UP000036367"/>
    </source>
</evidence>
<dbReference type="InterPro" id="IPR003594">
    <property type="entry name" value="HATPase_dom"/>
</dbReference>